<dbReference type="Pfam" id="PF07484">
    <property type="entry name" value="Collar"/>
    <property type="match status" value="1"/>
</dbReference>
<comment type="caution">
    <text evidence="2">The sequence shown here is derived from an EMBL/GenBank/DDBJ whole genome shotgun (WGS) entry which is preliminary data.</text>
</comment>
<keyword evidence="3" id="KW-1185">Reference proteome</keyword>
<proteinExistence type="predicted"/>
<gene>
    <name evidence="2" type="ORF">HGG79_18050</name>
</gene>
<dbReference type="AlphaFoldDB" id="A0A923J1W5"/>
<dbReference type="InterPro" id="IPR037053">
    <property type="entry name" value="Phage_tail_collar_dom_sf"/>
</dbReference>
<dbReference type="Proteomes" id="UP000563151">
    <property type="component" value="Unassembled WGS sequence"/>
</dbReference>
<dbReference type="EMBL" id="JAAZWO010000033">
    <property type="protein sequence ID" value="MBC2399656.1"/>
    <property type="molecule type" value="Genomic_DNA"/>
</dbReference>
<name>A0A923J1W5_CLOTT</name>
<evidence type="ECO:0000259" key="1">
    <source>
        <dbReference type="Pfam" id="PF07484"/>
    </source>
</evidence>
<reference evidence="2 3" key="1">
    <citation type="submission" date="2020-04" db="EMBL/GenBank/DDBJ databases">
        <title>Genomic insights into acetone-butanol-ethanol (ABE) fermentation by sequencing solventogenic clostridia strains.</title>
        <authorList>
            <person name="Brown S."/>
        </authorList>
    </citation>
    <scope>NUCLEOTIDE SEQUENCE [LARGE SCALE GENOMIC DNA]</scope>
    <source>
        <strain evidence="2 3">DJ011</strain>
    </source>
</reference>
<accession>A0A923J1W5</accession>
<dbReference type="Gene3D" id="3.90.1340.10">
    <property type="entry name" value="Phage tail collar domain"/>
    <property type="match status" value="1"/>
</dbReference>
<protein>
    <submittedName>
        <fullName evidence="2">Phage tail protein</fullName>
    </submittedName>
</protein>
<dbReference type="RefSeq" id="WP_085059139.1">
    <property type="nucleotide sequence ID" value="NZ_JAAZWO010000033.1"/>
</dbReference>
<feature type="domain" description="Phage tail collar" evidence="1">
    <location>
        <begin position="6"/>
        <end position="62"/>
    </location>
</feature>
<evidence type="ECO:0000313" key="2">
    <source>
        <dbReference type="EMBL" id="MBC2399656.1"/>
    </source>
</evidence>
<evidence type="ECO:0000313" key="3">
    <source>
        <dbReference type="Proteomes" id="UP000563151"/>
    </source>
</evidence>
<dbReference type="InterPro" id="IPR011083">
    <property type="entry name" value="Phage_tail_collar_dom"/>
</dbReference>
<sequence>MEAFLGTILAWPMSWAPAGWAICDGRQIPIQQNQALFSLLGYTYGGTLNVSFALPDLRGRFPLGMSIGVSGIFNHPLGATGGAENITLQPAQVPLLQHKHNIKSTVSSDGDESTVPVSVDVKIPVNTDTYDVAKATNTPGATCTLGQGKAGSFATNIYTTSNPTSGANLKPFTAQGNITVPTPAITVTSECDFTPATPQPAAASVNIMPPYQTVNYIIALTGIYPVRD</sequence>
<organism evidence="2 3">
    <name type="scientific">Clostridium tetanomorphum</name>
    <dbReference type="NCBI Taxonomy" id="1553"/>
    <lineage>
        <taxon>Bacteria</taxon>
        <taxon>Bacillati</taxon>
        <taxon>Bacillota</taxon>
        <taxon>Clostridia</taxon>
        <taxon>Eubacteriales</taxon>
        <taxon>Clostridiaceae</taxon>
        <taxon>Clostridium</taxon>
    </lineage>
</organism>
<dbReference type="SUPFAM" id="SSF88874">
    <property type="entry name" value="Receptor-binding domain of short tail fibre protein gp12"/>
    <property type="match status" value="1"/>
</dbReference>